<dbReference type="Pfam" id="PF04430">
    <property type="entry name" value="DUF498"/>
    <property type="match status" value="1"/>
</dbReference>
<evidence type="ECO:0000313" key="2">
    <source>
        <dbReference type="Proteomes" id="UP000193870"/>
    </source>
</evidence>
<dbReference type="STRING" id="315423.SAMN04488020_101531"/>
<dbReference type="OrthoDB" id="7351393at2"/>
<proteinExistence type="predicted"/>
<sequence length="117" mass="12126">MELNEAQYFGGTPIDGYGPGFFRIGGEVHEGALLLLPSGLGEWAGFEAAPIVAAADQIDIVLIGTGPEMSYHLPPEFRAAIEGAGIGIEVMASPQACRTYNVLLGEGRRAGAALLPA</sequence>
<keyword evidence="2" id="KW-1185">Reference proteome</keyword>
<gene>
    <name evidence="1" type="ORF">PAM7066_00532</name>
</gene>
<accession>A0A1Y5RLI9</accession>
<dbReference type="Gene3D" id="3.40.1230.10">
    <property type="entry name" value="MTH938-like"/>
    <property type="match status" value="1"/>
</dbReference>
<reference evidence="1 2" key="1">
    <citation type="submission" date="2017-03" db="EMBL/GenBank/DDBJ databases">
        <authorList>
            <person name="Afonso C.L."/>
            <person name="Miller P.J."/>
            <person name="Scott M.A."/>
            <person name="Spackman E."/>
            <person name="Goraichik I."/>
            <person name="Dimitrov K.M."/>
            <person name="Suarez D.L."/>
            <person name="Swayne D.E."/>
        </authorList>
    </citation>
    <scope>NUCLEOTIDE SEQUENCE [LARGE SCALE GENOMIC DNA]</scope>
    <source>
        <strain evidence="1 2">CECT 7066</strain>
    </source>
</reference>
<evidence type="ECO:0008006" key="3">
    <source>
        <dbReference type="Google" id="ProtNLM"/>
    </source>
</evidence>
<dbReference type="InterPro" id="IPR036748">
    <property type="entry name" value="MTH938-like_sf"/>
</dbReference>
<dbReference type="AlphaFoldDB" id="A0A1Y5RLI9"/>
<evidence type="ECO:0000313" key="1">
    <source>
        <dbReference type="EMBL" id="SLN17399.1"/>
    </source>
</evidence>
<dbReference type="EMBL" id="FWFV01000001">
    <property type="protein sequence ID" value="SLN17399.1"/>
    <property type="molecule type" value="Genomic_DNA"/>
</dbReference>
<dbReference type="RefSeq" id="WP_085852549.1">
    <property type="nucleotide sequence ID" value="NZ_FOPF01000001.1"/>
</dbReference>
<name>A0A1Y5RLI9_9RHOB</name>
<organism evidence="1 2">
    <name type="scientific">Palleronia marisminoris</name>
    <dbReference type="NCBI Taxonomy" id="315423"/>
    <lineage>
        <taxon>Bacteria</taxon>
        <taxon>Pseudomonadati</taxon>
        <taxon>Pseudomonadota</taxon>
        <taxon>Alphaproteobacteria</taxon>
        <taxon>Rhodobacterales</taxon>
        <taxon>Roseobacteraceae</taxon>
        <taxon>Palleronia</taxon>
    </lineage>
</organism>
<dbReference type="PANTHER" id="PTHR21192:SF2">
    <property type="entry name" value="NADH DEHYDROGENASE [UBIQUINONE] 1 ALPHA SUBCOMPLEX ASSEMBLY FACTOR 3"/>
    <property type="match status" value="1"/>
</dbReference>
<dbReference type="Proteomes" id="UP000193870">
    <property type="component" value="Unassembled WGS sequence"/>
</dbReference>
<dbReference type="SUPFAM" id="SSF64076">
    <property type="entry name" value="MTH938-like"/>
    <property type="match status" value="1"/>
</dbReference>
<protein>
    <recommendedName>
        <fullName evidence="3">Mth938-like domain-containing protein</fullName>
    </recommendedName>
</protein>
<dbReference type="PANTHER" id="PTHR21192">
    <property type="entry name" value="NUCLEAR PROTEIN E3-3"/>
    <property type="match status" value="1"/>
</dbReference>
<dbReference type="CDD" id="cd00248">
    <property type="entry name" value="Mth938-like"/>
    <property type="match status" value="1"/>
</dbReference>
<dbReference type="InterPro" id="IPR007523">
    <property type="entry name" value="NDUFAF3/AAMDC"/>
</dbReference>